<evidence type="ECO:0000313" key="3">
    <source>
        <dbReference type="Proteomes" id="UP000190868"/>
    </source>
</evidence>
<evidence type="ECO:0000256" key="1">
    <source>
        <dbReference type="SAM" id="MobiDB-lite"/>
    </source>
</evidence>
<protein>
    <submittedName>
        <fullName evidence="2">Uncharacterized protein</fullName>
    </submittedName>
</protein>
<dbReference type="RefSeq" id="WP_078424214.1">
    <property type="nucleotide sequence ID" value="NZ_CP017258.1"/>
</dbReference>
<feature type="compositionally biased region" description="Basic and acidic residues" evidence="1">
    <location>
        <begin position="656"/>
        <end position="671"/>
    </location>
</feature>
<name>A0A1S6U5X4_9BACT</name>
<dbReference type="EMBL" id="CP017258">
    <property type="protein sequence ID" value="AQW87092.1"/>
    <property type="molecule type" value="Genomic_DNA"/>
</dbReference>
<proteinExistence type="predicted"/>
<feature type="region of interest" description="Disordered" evidence="1">
    <location>
        <begin position="646"/>
        <end position="671"/>
    </location>
</feature>
<gene>
    <name evidence="2" type="ORF">CPIN18021_0245</name>
</gene>
<organism evidence="2 3">
    <name type="scientific">Campylobacter pinnipediorum subsp. caledonicus</name>
    <dbReference type="NCBI Taxonomy" id="1874362"/>
    <lineage>
        <taxon>Bacteria</taxon>
        <taxon>Pseudomonadati</taxon>
        <taxon>Campylobacterota</taxon>
        <taxon>Epsilonproteobacteria</taxon>
        <taxon>Campylobacterales</taxon>
        <taxon>Campylobacteraceae</taxon>
        <taxon>Campylobacter</taxon>
    </lineage>
</organism>
<dbReference type="AlphaFoldDB" id="A0A1S6U5X4"/>
<evidence type="ECO:0000313" key="2">
    <source>
        <dbReference type="EMBL" id="AQW87092.1"/>
    </source>
</evidence>
<dbReference type="Proteomes" id="UP000190868">
    <property type="component" value="Chromosome"/>
</dbReference>
<accession>A0A1S6U5X4</accession>
<sequence>MKCPIKETIAKSSKLFDDVLKQDNWDKKVDKLFEIAGKLTDDASVKIAQKNPQIAKILSLSKYGREINNILDDFTKTKMGIYAHAKRVRDNLSQLNKDESKLLFKAMDGEIESKDLPDYLKQTYATYRKIIDDNATDLVKAGALSEDKKLSNYIKRYYEKHLKENEKTKKLLFDEFKARKDLTYDQRVGLKMIEDSSFAISKTIAEQKVQLLRANILKTFADRYAGDKMADGLVRISDETVGGGIKKYGALAGKYVPEDIANAVKEADLISGEIKKFNHWYYKLIDHIKVNVTVKNPFTHLYNFGSNFMLSYLHGDLKYLAKTLNMLATDKKAFDKLVNEANGVGLNSMLNDLEGIKDLKVEKRDGIFWNLARLAYFSEGSKTGDAIRKAYDWEDKFFKLARYKKNIDAGMSPKEAMKDAQYAYVDYSTHFNGTLRWLDKSGIMPFLHYSVKSSPMVLKTIMKNPGKFMLLQAGLVGFGASSFFGDNEKENLFKPSWADSNKFPNVFGIKSFMDLGNGWYLNSGRLVPGFRFDGFDKLELSGGFAKGIWNVLAEGKSTLGYSFEKEDDGIPKKMYKRIAELTRNYLPPLTFGRYGQDVFKSTVHSVAPDFIDAPKSYNKKDDASVGEILSKGVGFRKFQEQKEAQQQANKLKKEYKKSVEERDYNKQRDIKNKLEEYKKYSRAKNIKLNLSLEKERR</sequence>
<keyword evidence="3" id="KW-1185">Reference proteome</keyword>
<reference evidence="3" key="1">
    <citation type="submission" date="2016-09" db="EMBL/GenBank/DDBJ databases">
        <title>Comparative genomics of the Campylobacter concisus group.</title>
        <authorList>
            <person name="Miller W.G."/>
            <person name="Yee E."/>
            <person name="Chapman M.H."/>
            <person name="Huynh S."/>
            <person name="Bono J.L."/>
            <person name="On S.L.W."/>
            <person name="StLeger J."/>
            <person name="Foster G."/>
            <person name="Parker C.T."/>
        </authorList>
    </citation>
    <scope>NUCLEOTIDE SEQUENCE [LARGE SCALE GENOMIC DNA]</scope>
    <source>
        <strain evidence="3">RM18021</strain>
    </source>
</reference>